<reference evidence="3" key="1">
    <citation type="submission" date="2025-08" db="UniProtKB">
        <authorList>
            <consortium name="RefSeq"/>
        </authorList>
    </citation>
    <scope>IDENTIFICATION</scope>
    <source>
        <tissue evidence="3">Whole organism</tissue>
    </source>
</reference>
<gene>
    <name evidence="3" type="primary">LOC108664961</name>
</gene>
<accession>A0A8B7N1P9</accession>
<dbReference type="KEGG" id="hazt:108664961"/>
<evidence type="ECO:0000313" key="2">
    <source>
        <dbReference type="Proteomes" id="UP000694843"/>
    </source>
</evidence>
<dbReference type="Pfam" id="PF15389">
    <property type="entry name" value="DUF4612"/>
    <property type="match status" value="1"/>
</dbReference>
<protein>
    <submittedName>
        <fullName evidence="3">Uncharacterized protein LOC108664961</fullName>
    </submittedName>
</protein>
<keyword evidence="2" id="KW-1185">Reference proteome</keyword>
<dbReference type="AlphaFoldDB" id="A0A8B7N1P9"/>
<sequence>MEELTSCGRPQKVPPAPDKNLPITAPAAKISDSQIDFFRMLDERIENGPDDISLDEQRSKLFSRSTSDERHASGNSGALAQAAMHRRWSASKITNPRTPATPEETRDSLMRRERSPSNRSPDSASAELDEDQRERLLSEPCDMQESLSDDNSSCDQPRENFKEQYVFLGNVYTVTRPRKTYSLPTDRSPSPALVAVTQRMTAEDLHLQGIMDECFPGYGNEKMRSGDLSPDSEANQFWMGFESPEPTERPSNRSSKSRSSRGLPCDIARPGLSSLRPVVE</sequence>
<feature type="region of interest" description="Disordered" evidence="1">
    <location>
        <begin position="48"/>
        <end position="157"/>
    </location>
</feature>
<feature type="compositionally biased region" description="Polar residues" evidence="1">
    <location>
        <begin position="145"/>
        <end position="155"/>
    </location>
</feature>
<name>A0A8B7N1P9_HYAAZ</name>
<dbReference type="OrthoDB" id="5919401at2759"/>
<evidence type="ECO:0000313" key="3">
    <source>
        <dbReference type="RefSeq" id="XP_018007149.1"/>
    </source>
</evidence>
<dbReference type="RefSeq" id="XP_018007149.1">
    <property type="nucleotide sequence ID" value="XM_018151660.1"/>
</dbReference>
<feature type="compositionally biased region" description="Basic and acidic residues" evidence="1">
    <location>
        <begin position="103"/>
        <end position="116"/>
    </location>
</feature>
<feature type="region of interest" description="Disordered" evidence="1">
    <location>
        <begin position="1"/>
        <end position="27"/>
    </location>
</feature>
<dbReference type="Proteomes" id="UP000694843">
    <property type="component" value="Unplaced"/>
</dbReference>
<dbReference type="InterPro" id="IPR027967">
    <property type="entry name" value="DUF4612"/>
</dbReference>
<dbReference type="GeneID" id="108664961"/>
<feature type="region of interest" description="Disordered" evidence="1">
    <location>
        <begin position="221"/>
        <end position="280"/>
    </location>
</feature>
<evidence type="ECO:0000256" key="1">
    <source>
        <dbReference type="SAM" id="MobiDB-lite"/>
    </source>
</evidence>
<organism evidence="2 3">
    <name type="scientific">Hyalella azteca</name>
    <name type="common">Amphipod</name>
    <dbReference type="NCBI Taxonomy" id="294128"/>
    <lineage>
        <taxon>Eukaryota</taxon>
        <taxon>Metazoa</taxon>
        <taxon>Ecdysozoa</taxon>
        <taxon>Arthropoda</taxon>
        <taxon>Crustacea</taxon>
        <taxon>Multicrustacea</taxon>
        <taxon>Malacostraca</taxon>
        <taxon>Eumalacostraca</taxon>
        <taxon>Peracarida</taxon>
        <taxon>Amphipoda</taxon>
        <taxon>Senticaudata</taxon>
        <taxon>Talitrida</taxon>
        <taxon>Talitroidea</taxon>
        <taxon>Hyalellidae</taxon>
        <taxon>Hyalella</taxon>
    </lineage>
</organism>
<proteinExistence type="predicted"/>